<dbReference type="Pfam" id="PF04998">
    <property type="entry name" value="RNA_pol_Rpb1_5"/>
    <property type="match status" value="1"/>
</dbReference>
<accession>F0YSR9</accession>
<sequence length="155" mass="17565">RSVTSIQILLLNLVQDVYRSQGIYISDKHVEIIVRQITSKVKILKYTSETTFPVGEFIEFEQVQYVNRAFHLTKKPMIEYEPVLLGITKVSLLTESFISAASFQETTRILTQAAVEGKVEWLRGLKENVILGRLIPAGTGFKAFNSTSMLNVRLD</sequence>
<dbReference type="GO" id="GO:0003677">
    <property type="term" value="F:DNA binding"/>
    <property type="evidence" value="ECO:0007669"/>
    <property type="project" value="InterPro"/>
</dbReference>
<dbReference type="InterPro" id="IPR007081">
    <property type="entry name" value="RNA_pol_Rpb1_5"/>
</dbReference>
<evidence type="ECO:0000313" key="3">
    <source>
        <dbReference type="EMBL" id="EGB01840.1"/>
    </source>
</evidence>
<dbReference type="AlphaFoldDB" id="F0YSR9"/>
<dbReference type="GO" id="GO:0006351">
    <property type="term" value="P:DNA-templated transcription"/>
    <property type="evidence" value="ECO:0007669"/>
    <property type="project" value="InterPro"/>
</dbReference>
<dbReference type="Proteomes" id="UP000002729">
    <property type="component" value="Unassembled WGS sequence"/>
</dbReference>
<evidence type="ECO:0000259" key="2">
    <source>
        <dbReference type="Pfam" id="PF04998"/>
    </source>
</evidence>
<feature type="non-terminal residue" evidence="3">
    <location>
        <position position="1"/>
    </location>
</feature>
<dbReference type="GO" id="GO:0003899">
    <property type="term" value="F:DNA-directed RNA polymerase activity"/>
    <property type="evidence" value="ECO:0007669"/>
    <property type="project" value="UniProtKB-EC"/>
</dbReference>
<dbReference type="SUPFAM" id="SSF64484">
    <property type="entry name" value="beta and beta-prime subunits of DNA dependent RNA-polymerase"/>
    <property type="match status" value="1"/>
</dbReference>
<dbReference type="KEGG" id="aaf:AURANDRAFT_35695"/>
<evidence type="ECO:0000313" key="4">
    <source>
        <dbReference type="Proteomes" id="UP000002729"/>
    </source>
</evidence>
<dbReference type="OrthoDB" id="4147at2759"/>
<dbReference type="PANTHER" id="PTHR48443">
    <property type="entry name" value="DNA-DIRECTED RNA POLYMERASE SUBUNIT BETA"/>
    <property type="match status" value="1"/>
</dbReference>
<dbReference type="Gene3D" id="1.10.1790.20">
    <property type="match status" value="1"/>
</dbReference>
<protein>
    <recommendedName>
        <fullName evidence="1">DNA-directed RNA polymerase</fullName>
        <ecNumber evidence="1">2.7.7.6</ecNumber>
    </recommendedName>
</protein>
<feature type="domain" description="RNA polymerase Rpb1" evidence="2">
    <location>
        <begin position="5"/>
        <end position="89"/>
    </location>
</feature>
<dbReference type="Gene3D" id="1.10.150.390">
    <property type="match status" value="1"/>
</dbReference>
<dbReference type="EC" id="2.7.7.6" evidence="1"/>
<keyword evidence="4" id="KW-1185">Reference proteome</keyword>
<dbReference type="FunFam" id="1.10.150.390:FF:000002">
    <property type="entry name" value="DNA-directed RNA polymerase subunit beta"/>
    <property type="match status" value="1"/>
</dbReference>
<name>F0YSR9_AURAN</name>
<gene>
    <name evidence="3" type="ORF">AURANDRAFT_35695</name>
</gene>
<dbReference type="GeneID" id="20221659"/>
<dbReference type="RefSeq" id="XP_009043460.1">
    <property type="nucleotide sequence ID" value="XM_009045212.1"/>
</dbReference>
<organism evidence="4">
    <name type="scientific">Aureococcus anophagefferens</name>
    <name type="common">Harmful bloom alga</name>
    <dbReference type="NCBI Taxonomy" id="44056"/>
    <lineage>
        <taxon>Eukaryota</taxon>
        <taxon>Sar</taxon>
        <taxon>Stramenopiles</taxon>
        <taxon>Ochrophyta</taxon>
        <taxon>Pelagophyceae</taxon>
        <taxon>Pelagomonadales</taxon>
        <taxon>Pelagomonadaceae</taxon>
        <taxon>Aureococcus</taxon>
    </lineage>
</organism>
<evidence type="ECO:0000256" key="1">
    <source>
        <dbReference type="ARBA" id="ARBA00012418"/>
    </source>
</evidence>
<proteinExistence type="predicted"/>
<dbReference type="CDD" id="cd02655">
    <property type="entry name" value="RNAP_beta'_C"/>
    <property type="match status" value="1"/>
</dbReference>
<dbReference type="EMBL" id="GL834108">
    <property type="protein sequence ID" value="EGB01840.1"/>
    <property type="molecule type" value="Genomic_DNA"/>
</dbReference>
<reference evidence="3 4" key="1">
    <citation type="journal article" date="2011" name="Proc. Natl. Acad. Sci. U.S.A.">
        <title>Niche of harmful alga Aureococcus anophagefferens revealed through ecogenomics.</title>
        <authorList>
            <person name="Gobler C.J."/>
            <person name="Berry D.L."/>
            <person name="Dyhrman S.T."/>
            <person name="Wilhelm S.W."/>
            <person name="Salamov A."/>
            <person name="Lobanov A.V."/>
            <person name="Zhang Y."/>
            <person name="Collier J.L."/>
            <person name="Wurch L.L."/>
            <person name="Kustka A.B."/>
            <person name="Dill B.D."/>
            <person name="Shah M."/>
            <person name="VerBerkmoes N.C."/>
            <person name="Kuo A."/>
            <person name="Terry A."/>
            <person name="Pangilinan J."/>
            <person name="Lindquist E.A."/>
            <person name="Lucas S."/>
            <person name="Paulsen I.T."/>
            <person name="Hattenrath-Lehmann T.K."/>
            <person name="Talmage S.C."/>
            <person name="Walker E.A."/>
            <person name="Koch F."/>
            <person name="Burson A.M."/>
            <person name="Marcoval M.A."/>
            <person name="Tang Y.Z."/>
            <person name="Lecleir G.R."/>
            <person name="Coyne K.J."/>
            <person name="Berg G.M."/>
            <person name="Bertrand E.M."/>
            <person name="Saito M.A."/>
            <person name="Gladyshev V.N."/>
            <person name="Grigoriev I.V."/>
        </authorList>
    </citation>
    <scope>NUCLEOTIDE SEQUENCE [LARGE SCALE GENOMIC DNA]</scope>
    <source>
        <strain evidence="4">CCMP 1984</strain>
    </source>
</reference>
<dbReference type="InParanoid" id="F0YSR9"/>
<dbReference type="PANTHER" id="PTHR48443:SF2">
    <property type="entry name" value="DNA-DIRECTED RNA POLYMERASE SUBUNIT BETA"/>
    <property type="match status" value="1"/>
</dbReference>